<dbReference type="Proteomes" id="UP000050761">
    <property type="component" value="Unassembled WGS sequence"/>
</dbReference>
<sequence>MAVSVPRGATGNCPFWRVEPNTDTRLQATGPCDKPAYEDPCHITWCMTVQVLRDSASYGVRDSRRALAKPGECEKYVRVPDARMSSGGN</sequence>
<accession>A0A183GL29</accession>
<gene>
    <name evidence="1" type="ORF">HPBE_LOCUS23398</name>
</gene>
<evidence type="ECO:0000313" key="2">
    <source>
        <dbReference type="Proteomes" id="UP000050761"/>
    </source>
</evidence>
<keyword evidence="2" id="KW-1185">Reference proteome</keyword>
<proteinExistence type="predicted"/>
<protein>
    <submittedName>
        <fullName evidence="3">CPW_WPC domain-containing protein</fullName>
    </submittedName>
</protein>
<reference evidence="1 2" key="1">
    <citation type="submission" date="2018-11" db="EMBL/GenBank/DDBJ databases">
        <authorList>
            <consortium name="Pathogen Informatics"/>
        </authorList>
    </citation>
    <scope>NUCLEOTIDE SEQUENCE [LARGE SCALE GENOMIC DNA]</scope>
</reference>
<dbReference type="EMBL" id="UZAH01035013">
    <property type="protein sequence ID" value="VDP38571.1"/>
    <property type="molecule type" value="Genomic_DNA"/>
</dbReference>
<evidence type="ECO:0000313" key="3">
    <source>
        <dbReference type="WBParaSite" id="HPBE_0002339901-mRNA-1"/>
    </source>
</evidence>
<dbReference type="AlphaFoldDB" id="A0A183GL29"/>
<dbReference type="WBParaSite" id="HPBE_0002339901-mRNA-1">
    <property type="protein sequence ID" value="HPBE_0002339901-mRNA-1"/>
    <property type="gene ID" value="HPBE_0002339901"/>
</dbReference>
<evidence type="ECO:0000313" key="1">
    <source>
        <dbReference type="EMBL" id="VDP38571.1"/>
    </source>
</evidence>
<name>A0A183GL29_HELPZ</name>
<reference evidence="3" key="2">
    <citation type="submission" date="2019-09" db="UniProtKB">
        <authorList>
            <consortium name="WormBaseParasite"/>
        </authorList>
    </citation>
    <scope>IDENTIFICATION</scope>
</reference>
<organism evidence="2 3">
    <name type="scientific">Heligmosomoides polygyrus</name>
    <name type="common">Parasitic roundworm</name>
    <dbReference type="NCBI Taxonomy" id="6339"/>
    <lineage>
        <taxon>Eukaryota</taxon>
        <taxon>Metazoa</taxon>
        <taxon>Ecdysozoa</taxon>
        <taxon>Nematoda</taxon>
        <taxon>Chromadorea</taxon>
        <taxon>Rhabditida</taxon>
        <taxon>Rhabditina</taxon>
        <taxon>Rhabditomorpha</taxon>
        <taxon>Strongyloidea</taxon>
        <taxon>Heligmosomidae</taxon>
        <taxon>Heligmosomoides</taxon>
    </lineage>
</organism>
<accession>A0A3P8D3Y3</accession>